<reference evidence="2 3" key="1">
    <citation type="submission" date="2013-10" db="EMBL/GenBank/DDBJ databases">
        <title>Complete genome sequence of Corynebacterium lactis DSM 45799(T), isolated from raw cow milk.</title>
        <authorList>
            <person name="Ruckert C."/>
            <person name="Albersmeier A."/>
            <person name="Lipski A."/>
            <person name="Kalinowski J."/>
        </authorList>
    </citation>
    <scope>NUCLEOTIDE SEQUENCE [LARGE SCALE GENOMIC DNA]</scope>
    <source>
        <strain evidence="2 3">RW2-5</strain>
    </source>
</reference>
<dbReference type="Proteomes" id="UP000058446">
    <property type="component" value="Chromosome"/>
</dbReference>
<dbReference type="RefSeq" id="WP_053411970.1">
    <property type="nucleotide sequence ID" value="NZ_CP006841.1"/>
</dbReference>
<sequence>MSQIPRFDPWIIRGTIIVPSVLAVAHFAWILAIAHRLPTRMATHWDAGVTIPQLDLAAPSTASIGWGYAITGPAYTVVVPDGMAEAVAGDINSRLDAARS</sequence>
<dbReference type="EMBL" id="CP006841">
    <property type="protein sequence ID" value="ALA68507.1"/>
    <property type="molecule type" value="Genomic_DNA"/>
</dbReference>
<evidence type="ECO:0000256" key="1">
    <source>
        <dbReference type="SAM" id="Phobius"/>
    </source>
</evidence>
<keyword evidence="1" id="KW-0812">Transmembrane</keyword>
<proteinExistence type="predicted"/>
<gene>
    <name evidence="2" type="ORF">CLAC_05150</name>
</gene>
<evidence type="ECO:0000313" key="2">
    <source>
        <dbReference type="EMBL" id="ALA68507.1"/>
    </source>
</evidence>
<name>A0A0K2H398_9CORY</name>
<protein>
    <recommendedName>
        <fullName evidence="4">DUF1648 domain-containing protein</fullName>
    </recommendedName>
</protein>
<keyword evidence="1" id="KW-1133">Transmembrane helix</keyword>
<dbReference type="KEGG" id="clw:CLAC_05150"/>
<keyword evidence="3" id="KW-1185">Reference proteome</keyword>
<dbReference type="PATRIC" id="fig|1408189.4.peg.1024"/>
<keyword evidence="1" id="KW-0472">Membrane</keyword>
<evidence type="ECO:0000313" key="3">
    <source>
        <dbReference type="Proteomes" id="UP000058446"/>
    </source>
</evidence>
<evidence type="ECO:0008006" key="4">
    <source>
        <dbReference type="Google" id="ProtNLM"/>
    </source>
</evidence>
<feature type="transmembrane region" description="Helical" evidence="1">
    <location>
        <begin position="12"/>
        <end position="34"/>
    </location>
</feature>
<dbReference type="AlphaFoldDB" id="A0A0K2H398"/>
<organism evidence="2 3">
    <name type="scientific">Corynebacterium lactis RW2-5</name>
    <dbReference type="NCBI Taxonomy" id="1408189"/>
    <lineage>
        <taxon>Bacteria</taxon>
        <taxon>Bacillati</taxon>
        <taxon>Actinomycetota</taxon>
        <taxon>Actinomycetes</taxon>
        <taxon>Mycobacteriales</taxon>
        <taxon>Corynebacteriaceae</taxon>
        <taxon>Corynebacterium</taxon>
    </lineage>
</organism>
<accession>A0A0K2H398</accession>
<dbReference type="OrthoDB" id="3178004at2"/>